<feature type="transmembrane region" description="Helical" evidence="6">
    <location>
        <begin position="12"/>
        <end position="40"/>
    </location>
</feature>
<dbReference type="PATRIC" id="fig|271.14.peg.441"/>
<dbReference type="PANTHER" id="PTHR33529:SF6">
    <property type="entry name" value="YJGP_YJGQ FAMILY PERMEASE"/>
    <property type="match status" value="1"/>
</dbReference>
<evidence type="ECO:0000256" key="5">
    <source>
        <dbReference type="ARBA" id="ARBA00023136"/>
    </source>
</evidence>
<evidence type="ECO:0000313" key="7">
    <source>
        <dbReference type="EMBL" id="KOX89196.1"/>
    </source>
</evidence>
<feature type="transmembrane region" description="Helical" evidence="6">
    <location>
        <begin position="60"/>
        <end position="78"/>
    </location>
</feature>
<comment type="subcellular location">
    <subcellularLocation>
        <location evidence="1">Cell membrane</location>
        <topology evidence="1">Multi-pass membrane protein</topology>
    </subcellularLocation>
</comment>
<protein>
    <submittedName>
        <fullName evidence="7">Putative permease YjgP/YjgQ family protein</fullName>
    </submittedName>
</protein>
<feature type="transmembrane region" description="Helical" evidence="6">
    <location>
        <begin position="324"/>
        <end position="343"/>
    </location>
</feature>
<name>A0A0N0BLB8_THEAQ</name>
<comment type="caution">
    <text evidence="7">The sequence shown here is derived from an EMBL/GenBank/DDBJ whole genome shotgun (WGS) entry which is preliminary data.</text>
</comment>
<evidence type="ECO:0000256" key="1">
    <source>
        <dbReference type="ARBA" id="ARBA00004651"/>
    </source>
</evidence>
<keyword evidence="4 6" id="KW-1133">Transmembrane helix</keyword>
<evidence type="ECO:0000256" key="4">
    <source>
        <dbReference type="ARBA" id="ARBA00022989"/>
    </source>
</evidence>
<organism evidence="7 8">
    <name type="scientific">Thermus aquaticus</name>
    <dbReference type="NCBI Taxonomy" id="271"/>
    <lineage>
        <taxon>Bacteria</taxon>
        <taxon>Thermotogati</taxon>
        <taxon>Deinococcota</taxon>
        <taxon>Deinococci</taxon>
        <taxon>Thermales</taxon>
        <taxon>Thermaceae</taxon>
        <taxon>Thermus</taxon>
    </lineage>
</organism>
<keyword evidence="2" id="KW-1003">Cell membrane</keyword>
<gene>
    <name evidence="7" type="ORF">BVI061214_00350</name>
</gene>
<keyword evidence="3 6" id="KW-0812">Transmembrane</keyword>
<dbReference type="InterPro" id="IPR005495">
    <property type="entry name" value="LptG/LptF_permease"/>
</dbReference>
<evidence type="ECO:0000256" key="6">
    <source>
        <dbReference type="SAM" id="Phobius"/>
    </source>
</evidence>
<feature type="transmembrane region" description="Helical" evidence="6">
    <location>
        <begin position="270"/>
        <end position="287"/>
    </location>
</feature>
<evidence type="ECO:0000256" key="2">
    <source>
        <dbReference type="ARBA" id="ARBA00022475"/>
    </source>
</evidence>
<proteinExistence type="predicted"/>
<dbReference type="Pfam" id="PF03739">
    <property type="entry name" value="LptF_LptG"/>
    <property type="match status" value="1"/>
</dbReference>
<sequence>MKTLDRYLLREALSLFLGGLAAIVLLFLAGAVYEVLAPLVAKGADPYTLLLYLLYRAPEALVRGAPVAYLFALLLLLSRMAEDSELKALLALGVARERVLLPFLLLALLIALAVFLLGESLVPKALAAGQDLLRRQVLERPRALLTPGTTFQDARGRVVYVGEVAGDRIGKLRVLSQEEVLLAERGRFREGVLLVEEGQRVTYEGDRPRTLTRFQKGEILLKDLTFEPWQNPANRMTLGELKKEVERLRALGVKAGLEATTYHRRYAEPASAVVFALFAVGLAFYLLGGSRSLGWVGVAILTFFYYATWSVGRIMGEQNALDPLLAAWGPNLLYGLLGLLLFLGGRR</sequence>
<dbReference type="PANTHER" id="PTHR33529">
    <property type="entry name" value="SLR0882 PROTEIN-RELATED"/>
    <property type="match status" value="1"/>
</dbReference>
<evidence type="ECO:0000313" key="8">
    <source>
        <dbReference type="Proteomes" id="UP000037685"/>
    </source>
</evidence>
<dbReference type="GO" id="GO:0043190">
    <property type="term" value="C:ATP-binding cassette (ABC) transporter complex"/>
    <property type="evidence" value="ECO:0007669"/>
    <property type="project" value="TreeGrafter"/>
</dbReference>
<dbReference type="Proteomes" id="UP000037685">
    <property type="component" value="Unassembled WGS sequence"/>
</dbReference>
<keyword evidence="5 6" id="KW-0472">Membrane</keyword>
<dbReference type="GO" id="GO:0015920">
    <property type="term" value="P:lipopolysaccharide transport"/>
    <property type="evidence" value="ECO:0007669"/>
    <property type="project" value="TreeGrafter"/>
</dbReference>
<reference evidence="7 8" key="1">
    <citation type="submission" date="2015-07" db="EMBL/GenBank/DDBJ databases">
        <authorList>
            <person name="Noorani M."/>
        </authorList>
    </citation>
    <scope>NUCLEOTIDE SEQUENCE [LARGE SCALE GENOMIC DNA]</scope>
    <source>
        <strain evidence="8">ATCC 25104 / DSM 625 / JCM 10724 / NBRC 103206 / NCIMB 11243 / YT-1</strain>
    </source>
</reference>
<dbReference type="RefSeq" id="WP_053767086.1">
    <property type="nucleotide sequence ID" value="NZ_LHCI01000106.1"/>
</dbReference>
<feature type="transmembrane region" description="Helical" evidence="6">
    <location>
        <begin position="294"/>
        <end position="312"/>
    </location>
</feature>
<accession>A0A0N0BLB8</accession>
<evidence type="ECO:0000256" key="3">
    <source>
        <dbReference type="ARBA" id="ARBA00022692"/>
    </source>
</evidence>
<dbReference type="EMBL" id="LHCI01000106">
    <property type="protein sequence ID" value="KOX89196.1"/>
    <property type="molecule type" value="Genomic_DNA"/>
</dbReference>
<feature type="transmembrane region" description="Helical" evidence="6">
    <location>
        <begin position="99"/>
        <end position="118"/>
    </location>
</feature>
<dbReference type="AlphaFoldDB" id="A0A0N0BLB8"/>